<comment type="caution">
    <text evidence="8">The sequence shown here is derived from an EMBL/GenBank/DDBJ whole genome shotgun (WGS) entry which is preliminary data.</text>
</comment>
<dbReference type="GO" id="GO:0000709">
    <property type="term" value="P:meiotic joint molecule formation"/>
    <property type="evidence" value="ECO:0007669"/>
    <property type="project" value="TreeGrafter"/>
</dbReference>
<evidence type="ECO:0000256" key="6">
    <source>
        <dbReference type="SAM" id="Coils"/>
    </source>
</evidence>
<dbReference type="GO" id="GO:0003690">
    <property type="term" value="F:double-stranded DNA binding"/>
    <property type="evidence" value="ECO:0007669"/>
    <property type="project" value="TreeGrafter"/>
</dbReference>
<keyword evidence="9" id="KW-1185">Reference proteome</keyword>
<dbReference type="Pfam" id="PF18517">
    <property type="entry name" value="LZ3wCH"/>
    <property type="match status" value="1"/>
</dbReference>
<feature type="non-terminal residue" evidence="8">
    <location>
        <position position="1"/>
    </location>
</feature>
<keyword evidence="3" id="KW-0233">DNA recombination</keyword>
<dbReference type="AlphaFoldDB" id="A0A401P1R0"/>
<accession>A0A401P1R0</accession>
<evidence type="ECO:0000256" key="2">
    <source>
        <dbReference type="ARBA" id="ARBA00023054"/>
    </source>
</evidence>
<reference evidence="8 9" key="1">
    <citation type="journal article" date="2018" name="Nat. Ecol. Evol.">
        <title>Shark genomes provide insights into elasmobranch evolution and the origin of vertebrates.</title>
        <authorList>
            <person name="Hara Y"/>
            <person name="Yamaguchi K"/>
            <person name="Onimaru K"/>
            <person name="Kadota M"/>
            <person name="Koyanagi M"/>
            <person name="Keeley SD"/>
            <person name="Tatsumi K"/>
            <person name="Tanaka K"/>
            <person name="Motone F"/>
            <person name="Kageyama Y"/>
            <person name="Nozu R"/>
            <person name="Adachi N"/>
            <person name="Nishimura O"/>
            <person name="Nakagawa R"/>
            <person name="Tanegashima C"/>
            <person name="Kiyatake I"/>
            <person name="Matsumoto R"/>
            <person name="Murakumo K"/>
            <person name="Nishida K"/>
            <person name="Terakita A"/>
            <person name="Kuratani S"/>
            <person name="Sato K"/>
            <person name="Hyodo S Kuraku.S."/>
        </authorList>
    </citation>
    <scope>NUCLEOTIDE SEQUENCE [LARGE SCALE GENOMIC DNA]</scope>
</reference>
<evidence type="ECO:0000313" key="8">
    <source>
        <dbReference type="EMBL" id="GCB67079.1"/>
    </source>
</evidence>
<dbReference type="OrthoDB" id="272266at2759"/>
<dbReference type="GO" id="GO:0010774">
    <property type="term" value="P:meiotic strand invasion involved in reciprocal meiotic recombination"/>
    <property type="evidence" value="ECO:0007669"/>
    <property type="project" value="TreeGrafter"/>
</dbReference>
<dbReference type="Proteomes" id="UP000288216">
    <property type="component" value="Unassembled WGS sequence"/>
</dbReference>
<dbReference type="OMA" id="HISVEQK"/>
<dbReference type="GO" id="GO:0120231">
    <property type="term" value="C:DNA recombinase auxiliary factor complex"/>
    <property type="evidence" value="ECO:0007669"/>
    <property type="project" value="TreeGrafter"/>
</dbReference>
<sequence length="122" mass="14171">QEHPSSDKEIKTAGNIPELKELNNSMTTEEMSLEIATLNQECASHQERLKKIKSATNHVAPEDKEKVYNERKLLVKEWRKRKRMAVDLTDAVLEGYPKSRKQFFEEIGIETDEDHMVTVPDF</sequence>
<keyword evidence="4" id="KW-0539">Nucleus</keyword>
<evidence type="ECO:0000313" key="9">
    <source>
        <dbReference type="Proteomes" id="UP000288216"/>
    </source>
</evidence>
<keyword evidence="2 6" id="KW-0175">Coiled coil</keyword>
<protein>
    <recommendedName>
        <fullName evidence="7">Leucine zipper with capping helix domain-containing protein</fullName>
    </recommendedName>
</protein>
<proteinExistence type="predicted"/>
<dbReference type="STRING" id="75743.A0A401P1R0"/>
<feature type="domain" description="Leucine zipper with capping helix" evidence="7">
    <location>
        <begin position="59"/>
        <end position="115"/>
    </location>
</feature>
<evidence type="ECO:0000259" key="7">
    <source>
        <dbReference type="Pfam" id="PF18517"/>
    </source>
</evidence>
<evidence type="ECO:0000256" key="1">
    <source>
        <dbReference type="ARBA" id="ARBA00004123"/>
    </source>
</evidence>
<comment type="subcellular location">
    <subcellularLocation>
        <location evidence="1">Nucleus</location>
    </subcellularLocation>
</comment>
<dbReference type="PANTHER" id="PTHR15938:SF0">
    <property type="entry name" value="HOMOLOGOUS-PAIRING PROTEIN 2 HOMOLOG"/>
    <property type="match status" value="1"/>
</dbReference>
<evidence type="ECO:0000256" key="4">
    <source>
        <dbReference type="ARBA" id="ARBA00023242"/>
    </source>
</evidence>
<evidence type="ECO:0000256" key="3">
    <source>
        <dbReference type="ARBA" id="ARBA00023172"/>
    </source>
</evidence>
<name>A0A401P1R0_SCYTO</name>
<feature type="coiled-coil region" evidence="6">
    <location>
        <begin position="28"/>
        <end position="55"/>
    </location>
</feature>
<dbReference type="GO" id="GO:0120230">
    <property type="term" value="F:recombinase activator activity"/>
    <property type="evidence" value="ECO:0007669"/>
    <property type="project" value="TreeGrafter"/>
</dbReference>
<dbReference type="GO" id="GO:0007129">
    <property type="term" value="P:homologous chromosome pairing at meiosis"/>
    <property type="evidence" value="ECO:0007669"/>
    <property type="project" value="TreeGrafter"/>
</dbReference>
<dbReference type="InterPro" id="IPR040661">
    <property type="entry name" value="LZ3wCH"/>
</dbReference>
<dbReference type="PANTHER" id="PTHR15938">
    <property type="entry name" value="TBP-1 INTERACTING PROTEIN"/>
    <property type="match status" value="1"/>
</dbReference>
<keyword evidence="5" id="KW-0469">Meiosis</keyword>
<organism evidence="8 9">
    <name type="scientific">Scyliorhinus torazame</name>
    <name type="common">Cloudy catshark</name>
    <name type="synonym">Catulus torazame</name>
    <dbReference type="NCBI Taxonomy" id="75743"/>
    <lineage>
        <taxon>Eukaryota</taxon>
        <taxon>Metazoa</taxon>
        <taxon>Chordata</taxon>
        <taxon>Craniata</taxon>
        <taxon>Vertebrata</taxon>
        <taxon>Chondrichthyes</taxon>
        <taxon>Elasmobranchii</taxon>
        <taxon>Galeomorphii</taxon>
        <taxon>Galeoidea</taxon>
        <taxon>Carcharhiniformes</taxon>
        <taxon>Scyliorhinidae</taxon>
        <taxon>Scyliorhinus</taxon>
    </lineage>
</organism>
<dbReference type="EMBL" id="BFAA01004344">
    <property type="protein sequence ID" value="GCB67079.1"/>
    <property type="molecule type" value="Genomic_DNA"/>
</dbReference>
<evidence type="ECO:0000256" key="5">
    <source>
        <dbReference type="ARBA" id="ARBA00023254"/>
    </source>
</evidence>
<dbReference type="GO" id="GO:0000794">
    <property type="term" value="C:condensed nuclear chromosome"/>
    <property type="evidence" value="ECO:0007669"/>
    <property type="project" value="TreeGrafter"/>
</dbReference>
<gene>
    <name evidence="8" type="ORF">scyTo_0010196</name>
</gene>